<accession>A0A8J7GJA9</accession>
<organism evidence="1 2">
    <name type="scientific">Longispora fulva</name>
    <dbReference type="NCBI Taxonomy" id="619741"/>
    <lineage>
        <taxon>Bacteria</taxon>
        <taxon>Bacillati</taxon>
        <taxon>Actinomycetota</taxon>
        <taxon>Actinomycetes</taxon>
        <taxon>Micromonosporales</taxon>
        <taxon>Micromonosporaceae</taxon>
        <taxon>Longispora</taxon>
    </lineage>
</organism>
<keyword evidence="2" id="KW-1185">Reference proteome</keyword>
<comment type="caution">
    <text evidence="1">The sequence shown here is derived from an EMBL/GenBank/DDBJ whole genome shotgun (WGS) entry which is preliminary data.</text>
</comment>
<dbReference type="EMBL" id="JADOUF010000001">
    <property type="protein sequence ID" value="MBG6139166.1"/>
    <property type="molecule type" value="Genomic_DNA"/>
</dbReference>
<proteinExistence type="predicted"/>
<dbReference type="Proteomes" id="UP000622552">
    <property type="component" value="Unassembled WGS sequence"/>
</dbReference>
<evidence type="ECO:0000313" key="2">
    <source>
        <dbReference type="Proteomes" id="UP000622552"/>
    </source>
</evidence>
<protein>
    <submittedName>
        <fullName evidence="1">Uncharacterized protein</fullName>
    </submittedName>
</protein>
<sequence>MSRLDDVLGQLTEMDQQADSAIEMGSAAQEGLEGSIGLFSEVGDQRGLENALYARGQAEEATNLINAAKEQIQEALGGVHRAMGNG</sequence>
<dbReference type="AlphaFoldDB" id="A0A8J7GJA9"/>
<gene>
    <name evidence="1" type="ORF">IW245_005360</name>
</gene>
<name>A0A8J7GJA9_9ACTN</name>
<evidence type="ECO:0000313" key="1">
    <source>
        <dbReference type="EMBL" id="MBG6139166.1"/>
    </source>
</evidence>
<reference evidence="1" key="1">
    <citation type="submission" date="2020-11" db="EMBL/GenBank/DDBJ databases">
        <title>Sequencing the genomes of 1000 actinobacteria strains.</title>
        <authorList>
            <person name="Klenk H.-P."/>
        </authorList>
    </citation>
    <scope>NUCLEOTIDE SEQUENCE</scope>
    <source>
        <strain evidence="1">DSM 45356</strain>
    </source>
</reference>
<dbReference type="RefSeq" id="WP_197005850.1">
    <property type="nucleotide sequence ID" value="NZ_BONS01000012.1"/>
</dbReference>